<dbReference type="AlphaFoldDB" id="A0A075WGT6"/>
<feature type="transmembrane region" description="Helical" evidence="5">
    <location>
        <begin position="83"/>
        <end position="100"/>
    </location>
</feature>
<sequence>MQPIELAELLTSQAAVLTSLVVIGLILCFIGYKIFRVYSAVIGLFIGQLVGIYITINYYENALIAILASAIVGALLFALIDELGLIVTGAAFGYFLGVYLLPEYQVYAFVLAALFALINLFIEKPLTVLITSVIGASAIALAVHMGITGTHIYDILNDPKKVFDAIFSNAYFDLLWFTLVLTGIITQYVTHKEEREEEE</sequence>
<evidence type="ECO:0000313" key="7">
    <source>
        <dbReference type="EMBL" id="AIG98314.1"/>
    </source>
</evidence>
<protein>
    <recommendedName>
        <fullName evidence="6">TM7S3/TM198-like domain-containing protein</fullName>
    </recommendedName>
</protein>
<keyword evidence="3 5" id="KW-1133">Transmembrane helix</keyword>
<dbReference type="GO" id="GO:0016020">
    <property type="term" value="C:membrane"/>
    <property type="evidence" value="ECO:0007669"/>
    <property type="project" value="UniProtKB-SubCell"/>
</dbReference>
<dbReference type="HOGENOM" id="CLU_1369451_0_0_2"/>
<reference evidence="7 8" key="1">
    <citation type="submission" date="2013-07" db="EMBL/GenBank/DDBJ databases">
        <title>Genome of Archaeoglobus fulgidus.</title>
        <authorList>
            <person name="Fiebig A."/>
            <person name="Birkeland N.-K."/>
        </authorList>
    </citation>
    <scope>NUCLEOTIDE SEQUENCE [LARGE SCALE GENOMIC DNA]</scope>
    <source>
        <strain evidence="7 8">DSM 8774</strain>
    </source>
</reference>
<dbReference type="Pfam" id="PF13886">
    <property type="entry name" value="TM7S3_TM198"/>
    <property type="match status" value="1"/>
</dbReference>
<feature type="transmembrane region" description="Helical" evidence="5">
    <location>
        <begin position="129"/>
        <end position="153"/>
    </location>
</feature>
<evidence type="ECO:0000259" key="6">
    <source>
        <dbReference type="Pfam" id="PF13886"/>
    </source>
</evidence>
<dbReference type="RefSeq" id="WP_048095672.1">
    <property type="nucleotide sequence ID" value="NZ_CP006577.1"/>
</dbReference>
<accession>A0A075WGT6</accession>
<proteinExistence type="predicted"/>
<feature type="transmembrane region" description="Helical" evidence="5">
    <location>
        <begin position="62"/>
        <end position="78"/>
    </location>
</feature>
<dbReference type="Proteomes" id="UP000028501">
    <property type="component" value="Chromosome"/>
</dbReference>
<keyword evidence="4 5" id="KW-0472">Membrane</keyword>
<evidence type="ECO:0000313" key="8">
    <source>
        <dbReference type="Proteomes" id="UP000028501"/>
    </source>
</evidence>
<feature type="domain" description="TM7S3/TM198-like" evidence="6">
    <location>
        <begin position="20"/>
        <end position="185"/>
    </location>
</feature>
<feature type="transmembrane region" description="Helical" evidence="5">
    <location>
        <begin position="106"/>
        <end position="122"/>
    </location>
</feature>
<keyword evidence="2 5" id="KW-0812">Transmembrane</keyword>
<evidence type="ECO:0000256" key="3">
    <source>
        <dbReference type="ARBA" id="ARBA00022989"/>
    </source>
</evidence>
<dbReference type="KEGG" id="afg:AFULGI_00015480"/>
<organism evidence="7 8">
    <name type="scientific">Archaeoglobus fulgidus DSM 8774</name>
    <dbReference type="NCBI Taxonomy" id="1344584"/>
    <lineage>
        <taxon>Archaea</taxon>
        <taxon>Methanobacteriati</taxon>
        <taxon>Methanobacteriota</taxon>
        <taxon>Archaeoglobi</taxon>
        <taxon>Archaeoglobales</taxon>
        <taxon>Archaeoglobaceae</taxon>
        <taxon>Archaeoglobus</taxon>
    </lineage>
</organism>
<name>A0A075WGT6_ARCFL</name>
<evidence type="ECO:0000256" key="2">
    <source>
        <dbReference type="ARBA" id="ARBA00022692"/>
    </source>
</evidence>
<feature type="transmembrane region" description="Helical" evidence="5">
    <location>
        <begin position="12"/>
        <end position="30"/>
    </location>
</feature>
<evidence type="ECO:0000256" key="4">
    <source>
        <dbReference type="ARBA" id="ARBA00023136"/>
    </source>
</evidence>
<dbReference type="GeneID" id="24795046"/>
<feature type="transmembrane region" description="Helical" evidence="5">
    <location>
        <begin position="165"/>
        <end position="185"/>
    </location>
</feature>
<feature type="transmembrane region" description="Helical" evidence="5">
    <location>
        <begin position="37"/>
        <end position="56"/>
    </location>
</feature>
<gene>
    <name evidence="7" type="ORF">AFULGI_00015480</name>
</gene>
<evidence type="ECO:0000256" key="1">
    <source>
        <dbReference type="ARBA" id="ARBA00004141"/>
    </source>
</evidence>
<comment type="subcellular location">
    <subcellularLocation>
        <location evidence="1">Membrane</location>
        <topology evidence="1">Multi-pass membrane protein</topology>
    </subcellularLocation>
</comment>
<evidence type="ECO:0000256" key="5">
    <source>
        <dbReference type="SAM" id="Phobius"/>
    </source>
</evidence>
<dbReference type="InterPro" id="IPR025256">
    <property type="entry name" value="TM7S3/TM198-like_dom"/>
</dbReference>
<dbReference type="EMBL" id="CP006577">
    <property type="protein sequence ID" value="AIG98314.1"/>
    <property type="molecule type" value="Genomic_DNA"/>
</dbReference>